<proteinExistence type="predicted"/>
<sequence>MSNQDIAVPLIFFSSVVILIGLILAYQLLKKRWFIQLVDKHNDMQPESIRVVGRLFFSSKNDLRKGIFLLVVSLAIWGFSFMVDFRTGGNLDLNTGLNGIALFPCLAGIAYLILFYVERDK</sequence>
<gene>
    <name evidence="2" type="ORF">CEW91_05240</name>
</gene>
<dbReference type="EMBL" id="CP022133">
    <property type="protein sequence ID" value="ASG65574.1"/>
    <property type="molecule type" value="Genomic_DNA"/>
</dbReference>
<keyword evidence="3" id="KW-1185">Reference proteome</keyword>
<keyword evidence="1" id="KW-0472">Membrane</keyword>
<dbReference type="RefSeq" id="WP_088767980.1">
    <property type="nucleotide sequence ID" value="NZ_CP022133.1"/>
</dbReference>
<dbReference type="Proteomes" id="UP000197717">
    <property type="component" value="Chromosome"/>
</dbReference>
<protein>
    <recommendedName>
        <fullName evidence="4">DUF3784 domain-containing protein</fullName>
    </recommendedName>
</protein>
<name>A0ABN5APQ7_9GAMM</name>
<organism evidence="2 3">
    <name type="scientific">Idiomarina piscisalsi</name>
    <dbReference type="NCBI Taxonomy" id="1096243"/>
    <lineage>
        <taxon>Bacteria</taxon>
        <taxon>Pseudomonadati</taxon>
        <taxon>Pseudomonadota</taxon>
        <taxon>Gammaproteobacteria</taxon>
        <taxon>Alteromonadales</taxon>
        <taxon>Idiomarinaceae</taxon>
        <taxon>Idiomarina</taxon>
    </lineage>
</organism>
<evidence type="ECO:0008006" key="4">
    <source>
        <dbReference type="Google" id="ProtNLM"/>
    </source>
</evidence>
<accession>A0ABN5APQ7</accession>
<feature type="transmembrane region" description="Helical" evidence="1">
    <location>
        <begin position="95"/>
        <end position="117"/>
    </location>
</feature>
<feature type="transmembrane region" description="Helical" evidence="1">
    <location>
        <begin position="6"/>
        <end position="26"/>
    </location>
</feature>
<feature type="transmembrane region" description="Helical" evidence="1">
    <location>
        <begin position="66"/>
        <end position="83"/>
    </location>
</feature>
<reference evidence="2 3" key="1">
    <citation type="submission" date="2017-06" db="EMBL/GenBank/DDBJ databases">
        <title>Complete genome sequence of Idiomarina piscisalsi strain 10PY1A isolated from soil of Soudi Arabia.</title>
        <authorList>
            <person name="Kim M.-C."/>
            <person name="Jung B.K."/>
            <person name="Budiyanto F."/>
            <person name="Nzila A."/>
            <person name="Shin J.-H."/>
        </authorList>
    </citation>
    <scope>NUCLEOTIDE SEQUENCE [LARGE SCALE GENOMIC DNA]</scope>
    <source>
        <strain evidence="2 3">10PY1A</strain>
    </source>
</reference>
<evidence type="ECO:0000313" key="3">
    <source>
        <dbReference type="Proteomes" id="UP000197717"/>
    </source>
</evidence>
<keyword evidence="1" id="KW-1133">Transmembrane helix</keyword>
<evidence type="ECO:0000256" key="1">
    <source>
        <dbReference type="SAM" id="Phobius"/>
    </source>
</evidence>
<evidence type="ECO:0000313" key="2">
    <source>
        <dbReference type="EMBL" id="ASG65574.1"/>
    </source>
</evidence>
<keyword evidence="1" id="KW-0812">Transmembrane</keyword>